<accession>A0A099L6W6</accession>
<dbReference type="PANTHER" id="PTHR33608:SF12">
    <property type="entry name" value="DUF58 DOMAIN-CONTAINING PROTEIN"/>
    <property type="match status" value="1"/>
</dbReference>
<dbReference type="AlphaFoldDB" id="A0A099L6W6"/>
<gene>
    <name evidence="3" type="ORF">GAB14E_0864</name>
</gene>
<comment type="caution">
    <text evidence="3">The sequence shown here is derived from an EMBL/GenBank/DDBJ whole genome shotgun (WGS) entry which is preliminary data.</text>
</comment>
<dbReference type="Pfam" id="PF01882">
    <property type="entry name" value="DUF58"/>
    <property type="match status" value="1"/>
</dbReference>
<protein>
    <recommendedName>
        <fullName evidence="2">DUF58 domain-containing protein</fullName>
    </recommendedName>
</protein>
<dbReference type="PATRIC" id="fig|28229.3.peg.17"/>
<name>A0A099L6W6_COLPS</name>
<evidence type="ECO:0000313" key="3">
    <source>
        <dbReference type="EMBL" id="KGJ97927.1"/>
    </source>
</evidence>
<dbReference type="RefSeq" id="WP_081967652.1">
    <property type="nucleotide sequence ID" value="NZ_JQEC01000001.1"/>
</dbReference>
<evidence type="ECO:0000259" key="2">
    <source>
        <dbReference type="Pfam" id="PF01882"/>
    </source>
</evidence>
<dbReference type="Proteomes" id="UP000029868">
    <property type="component" value="Unassembled WGS sequence"/>
</dbReference>
<feature type="compositionally biased region" description="Polar residues" evidence="1">
    <location>
        <begin position="332"/>
        <end position="349"/>
    </location>
</feature>
<feature type="region of interest" description="Disordered" evidence="1">
    <location>
        <begin position="1"/>
        <end position="24"/>
    </location>
</feature>
<evidence type="ECO:0000256" key="1">
    <source>
        <dbReference type="SAM" id="MobiDB-lite"/>
    </source>
</evidence>
<evidence type="ECO:0000313" key="4">
    <source>
        <dbReference type="Proteomes" id="UP000029868"/>
    </source>
</evidence>
<feature type="region of interest" description="Disordered" evidence="1">
    <location>
        <begin position="329"/>
        <end position="349"/>
    </location>
</feature>
<dbReference type="PANTHER" id="PTHR33608">
    <property type="entry name" value="BLL2464 PROTEIN"/>
    <property type="match status" value="1"/>
</dbReference>
<dbReference type="InterPro" id="IPR036465">
    <property type="entry name" value="vWFA_dom_sf"/>
</dbReference>
<proteinExistence type="predicted"/>
<dbReference type="Gene3D" id="3.40.50.410">
    <property type="entry name" value="von Willebrand factor, type A domain"/>
    <property type="match status" value="1"/>
</dbReference>
<dbReference type="InterPro" id="IPR002881">
    <property type="entry name" value="DUF58"/>
</dbReference>
<dbReference type="EMBL" id="JQEC01000001">
    <property type="protein sequence ID" value="KGJ97927.1"/>
    <property type="molecule type" value="Genomic_DNA"/>
</dbReference>
<reference evidence="3 4" key="1">
    <citation type="submission" date="2014-08" db="EMBL/GenBank/DDBJ databases">
        <title>Genomic and Phenotypic Diversity of Colwellia psychrerythraea strains from Disparate Marine Basins.</title>
        <authorList>
            <person name="Techtmann S.M."/>
            <person name="Stelling S.C."/>
            <person name="Utturkar S.M."/>
            <person name="Alshibli N."/>
            <person name="Harris A."/>
            <person name="Brown S.D."/>
            <person name="Hazen T.C."/>
        </authorList>
    </citation>
    <scope>NUCLEOTIDE SEQUENCE [LARGE SCALE GENOMIC DNA]</scope>
    <source>
        <strain evidence="3 4">GAB14E</strain>
    </source>
</reference>
<feature type="compositionally biased region" description="Low complexity" evidence="1">
    <location>
        <begin position="1"/>
        <end position="17"/>
    </location>
</feature>
<dbReference type="SUPFAM" id="SSF53300">
    <property type="entry name" value="vWA-like"/>
    <property type="match status" value="1"/>
</dbReference>
<feature type="domain" description="DUF58" evidence="2">
    <location>
        <begin position="76"/>
        <end position="297"/>
    </location>
</feature>
<sequence length="349" mass="38863">MTTNTAANKNNADSNTDTKGKAGSTDKSAIYVDLNELRRLKYLAKGFSFTPNQPANSALSGKNVSKLRGRGLNFEELRHYRPGDDIRSMDWKVTQRTGKPHIKVFTEERERNVFLAIDQRMTMFFGSTNKMKSVIAAELAALIAWQISDSGDRIGAVIYNDQQTKVIPAKRGKQHVVNLLSEVLKKNHELSIDKSALANANDSESFNKMLATLNKVSSHNGLIILIGDGHGFNDKSTDFIKQLRQHNEVIACHIFDPLEQNLPKMSQMIVSDGVQQIQFSSNNKAFQQNYQAEIAKQLESYVNAAKKYRIPLIEIDTISPVEQQLRKALGHSTVSKSSAQTGPTTGVNR</sequence>
<organism evidence="3 4">
    <name type="scientific">Colwellia psychrerythraea</name>
    <name type="common">Vibrio psychroerythus</name>
    <dbReference type="NCBI Taxonomy" id="28229"/>
    <lineage>
        <taxon>Bacteria</taxon>
        <taxon>Pseudomonadati</taxon>
        <taxon>Pseudomonadota</taxon>
        <taxon>Gammaproteobacteria</taxon>
        <taxon>Alteromonadales</taxon>
        <taxon>Colwelliaceae</taxon>
        <taxon>Colwellia</taxon>
    </lineage>
</organism>